<keyword evidence="2" id="KW-1185">Reference proteome</keyword>
<feature type="non-terminal residue" evidence="1">
    <location>
        <position position="1"/>
    </location>
</feature>
<dbReference type="AlphaFoldDB" id="A0A428RDE0"/>
<evidence type="ECO:0000313" key="1">
    <source>
        <dbReference type="EMBL" id="RSL75523.1"/>
    </source>
</evidence>
<accession>A0A428RDE0</accession>
<protein>
    <submittedName>
        <fullName evidence="1">Uncharacterized protein</fullName>
    </submittedName>
</protein>
<evidence type="ECO:0000313" key="2">
    <source>
        <dbReference type="Proteomes" id="UP000288429"/>
    </source>
</evidence>
<sequence>VRHRDTREPYILVSRGEDFADPFDALFFAKTFPTLFLVSTGGLRQAEESIGDVAEEAHGGADVEARAQSLVSSQNITLEI</sequence>
<comment type="caution">
    <text evidence="1">The sequence shown here is derived from an EMBL/GenBank/DDBJ whole genome shotgun (WGS) entry which is preliminary data.</text>
</comment>
<organism evidence="1 2">
    <name type="scientific">Fusarium ambrosium</name>
    <dbReference type="NCBI Taxonomy" id="131363"/>
    <lineage>
        <taxon>Eukaryota</taxon>
        <taxon>Fungi</taxon>
        <taxon>Dikarya</taxon>
        <taxon>Ascomycota</taxon>
        <taxon>Pezizomycotina</taxon>
        <taxon>Sordariomycetes</taxon>
        <taxon>Hypocreomycetidae</taxon>
        <taxon>Hypocreales</taxon>
        <taxon>Nectriaceae</taxon>
        <taxon>Fusarium</taxon>
        <taxon>Fusarium solani species complex</taxon>
    </lineage>
</organism>
<proteinExistence type="predicted"/>
<dbReference type="Proteomes" id="UP000288429">
    <property type="component" value="Unassembled WGS sequence"/>
</dbReference>
<dbReference type="EMBL" id="NIZV01001339">
    <property type="protein sequence ID" value="RSL75523.1"/>
    <property type="molecule type" value="Genomic_DNA"/>
</dbReference>
<reference evidence="1 2" key="1">
    <citation type="submission" date="2017-06" db="EMBL/GenBank/DDBJ databases">
        <title>Cmopartive genomic analysis of Ambrosia Fusariam Clade fungi.</title>
        <authorList>
            <person name="Stajich J.E."/>
            <person name="Carrillo J."/>
            <person name="Kijimoto T."/>
            <person name="Eskalen A."/>
            <person name="O'Donnell K."/>
            <person name="Kasson M."/>
        </authorList>
    </citation>
    <scope>NUCLEOTIDE SEQUENCE [LARGE SCALE GENOMIC DNA]</scope>
    <source>
        <strain evidence="1 2">NRRL 20438</strain>
    </source>
</reference>
<gene>
    <name evidence="1" type="ORF">CDV31_017416</name>
</gene>
<name>A0A428RDE0_9HYPO</name>